<evidence type="ECO:0000256" key="2">
    <source>
        <dbReference type="ARBA" id="ARBA00023015"/>
    </source>
</evidence>
<dbReference type="GO" id="GO:0003700">
    <property type="term" value="F:DNA-binding transcription factor activity"/>
    <property type="evidence" value="ECO:0007669"/>
    <property type="project" value="InterPro"/>
</dbReference>
<dbReference type="Gene3D" id="1.10.10.10">
    <property type="entry name" value="Winged helix-like DNA-binding domain superfamily/Winged helix DNA-binding domain"/>
    <property type="match status" value="1"/>
</dbReference>
<feature type="compositionally biased region" description="Basic and acidic residues" evidence="5">
    <location>
        <begin position="393"/>
        <end position="405"/>
    </location>
</feature>
<sequence length="405" mass="43435">MELRHLRYFMAVAEELHFGRAAQRLHIAQPPLSRQIQDLEAELGITLFDRSPRGVELTHAGTVFLGHVRRVFGALDLAVHDARRASAGETGRVVVGYLSSLTYTGIVDLVRAYRDRFPTVDIALREMSPQEQIDALKEGRIDVGFVRAPLDEAAITHACMRSEELVVALPIDHPLAAWKRIPVAMLSREPFVTFPRHRGPGFFDQIIALCHAAGFSPRIVQEAPQIDIPSLVAAGFGISILPESIREMGRRGIVLRPLVGGPRTSLLMVWRSNDVAPAVTGFVDFARRTGLPRYGVKPAEDGAKASGDGVKPKGDGVKPKGGGVKPKGNGVTSKGGEKSKGDGVKANGDSMRPKGDSVRRKGDGLKPRGDGVKPKASAADPGEDASNPAADEGTLKVDRARSSPG</sequence>
<dbReference type="AlphaFoldDB" id="A0A017T8N7"/>
<dbReference type="InterPro" id="IPR000847">
    <property type="entry name" value="LysR_HTH_N"/>
</dbReference>
<dbReference type="InterPro" id="IPR005119">
    <property type="entry name" value="LysR_subst-bd"/>
</dbReference>
<dbReference type="RefSeq" id="WP_081865009.1">
    <property type="nucleotide sequence ID" value="NZ_ASRX01000026.1"/>
</dbReference>
<feature type="domain" description="HTH lysR-type" evidence="6">
    <location>
        <begin position="1"/>
        <end position="58"/>
    </location>
</feature>
<evidence type="ECO:0000313" key="7">
    <source>
        <dbReference type="EMBL" id="EYF05175.1"/>
    </source>
</evidence>
<organism evidence="7 8">
    <name type="scientific">Chondromyces apiculatus DSM 436</name>
    <dbReference type="NCBI Taxonomy" id="1192034"/>
    <lineage>
        <taxon>Bacteria</taxon>
        <taxon>Pseudomonadati</taxon>
        <taxon>Myxococcota</taxon>
        <taxon>Polyangia</taxon>
        <taxon>Polyangiales</taxon>
        <taxon>Polyangiaceae</taxon>
        <taxon>Chondromyces</taxon>
    </lineage>
</organism>
<dbReference type="STRING" id="1192034.CAP_3540"/>
<accession>A0A017T8N7</accession>
<dbReference type="PROSITE" id="PS50931">
    <property type="entry name" value="HTH_LYSR"/>
    <property type="match status" value="1"/>
</dbReference>
<dbReference type="eggNOG" id="COG0583">
    <property type="taxonomic scope" value="Bacteria"/>
</dbReference>
<evidence type="ECO:0000256" key="5">
    <source>
        <dbReference type="SAM" id="MobiDB-lite"/>
    </source>
</evidence>
<protein>
    <submittedName>
        <fullName evidence="7">Putative LysR-family transcriptional regulator</fullName>
    </submittedName>
</protein>
<dbReference type="GO" id="GO:0003677">
    <property type="term" value="F:DNA binding"/>
    <property type="evidence" value="ECO:0007669"/>
    <property type="project" value="UniProtKB-KW"/>
</dbReference>
<keyword evidence="8" id="KW-1185">Reference proteome</keyword>
<dbReference type="SUPFAM" id="SSF46785">
    <property type="entry name" value="Winged helix' DNA-binding domain"/>
    <property type="match status" value="1"/>
</dbReference>
<feature type="compositionally biased region" description="Basic and acidic residues" evidence="5">
    <location>
        <begin position="351"/>
        <end position="373"/>
    </location>
</feature>
<comment type="caution">
    <text evidence="7">The sequence shown here is derived from an EMBL/GenBank/DDBJ whole genome shotgun (WGS) entry which is preliminary data.</text>
</comment>
<dbReference type="Pfam" id="PF03466">
    <property type="entry name" value="LysR_substrate"/>
    <property type="match status" value="1"/>
</dbReference>
<gene>
    <name evidence="7" type="ORF">CAP_3540</name>
</gene>
<keyword evidence="3" id="KW-0238">DNA-binding</keyword>
<comment type="similarity">
    <text evidence="1">Belongs to the LysR transcriptional regulatory family.</text>
</comment>
<name>A0A017T8N7_9BACT</name>
<reference evidence="7 8" key="1">
    <citation type="submission" date="2013-05" db="EMBL/GenBank/DDBJ databases">
        <title>Genome assembly of Chondromyces apiculatus DSM 436.</title>
        <authorList>
            <person name="Sharma G."/>
            <person name="Khatri I."/>
            <person name="Kaur C."/>
            <person name="Mayilraj S."/>
            <person name="Subramanian S."/>
        </authorList>
    </citation>
    <scope>NUCLEOTIDE SEQUENCE [LARGE SCALE GENOMIC DNA]</scope>
    <source>
        <strain evidence="7 8">DSM 436</strain>
    </source>
</reference>
<dbReference type="CDD" id="cd08414">
    <property type="entry name" value="PBP2_LTTR_aromatics_like"/>
    <property type="match status" value="1"/>
</dbReference>
<evidence type="ECO:0000256" key="1">
    <source>
        <dbReference type="ARBA" id="ARBA00009437"/>
    </source>
</evidence>
<evidence type="ECO:0000313" key="8">
    <source>
        <dbReference type="Proteomes" id="UP000019678"/>
    </source>
</evidence>
<dbReference type="Proteomes" id="UP000019678">
    <property type="component" value="Unassembled WGS sequence"/>
</dbReference>
<dbReference type="InterPro" id="IPR036388">
    <property type="entry name" value="WH-like_DNA-bd_sf"/>
</dbReference>
<keyword evidence="2" id="KW-0805">Transcription regulation</keyword>
<evidence type="ECO:0000259" key="6">
    <source>
        <dbReference type="PROSITE" id="PS50931"/>
    </source>
</evidence>
<dbReference type="Pfam" id="PF00126">
    <property type="entry name" value="HTH_1"/>
    <property type="match status" value="1"/>
</dbReference>
<dbReference type="EMBL" id="ASRX01000026">
    <property type="protein sequence ID" value="EYF05175.1"/>
    <property type="molecule type" value="Genomic_DNA"/>
</dbReference>
<dbReference type="SUPFAM" id="SSF53850">
    <property type="entry name" value="Periplasmic binding protein-like II"/>
    <property type="match status" value="1"/>
</dbReference>
<evidence type="ECO:0000256" key="3">
    <source>
        <dbReference type="ARBA" id="ARBA00023125"/>
    </source>
</evidence>
<dbReference type="GO" id="GO:0032993">
    <property type="term" value="C:protein-DNA complex"/>
    <property type="evidence" value="ECO:0007669"/>
    <property type="project" value="TreeGrafter"/>
</dbReference>
<proteinExistence type="inferred from homology"/>
<dbReference type="Gene3D" id="3.40.190.10">
    <property type="entry name" value="Periplasmic binding protein-like II"/>
    <property type="match status" value="2"/>
</dbReference>
<dbReference type="PANTHER" id="PTHR30346">
    <property type="entry name" value="TRANSCRIPTIONAL DUAL REGULATOR HCAR-RELATED"/>
    <property type="match status" value="1"/>
</dbReference>
<evidence type="ECO:0000256" key="4">
    <source>
        <dbReference type="ARBA" id="ARBA00023163"/>
    </source>
</evidence>
<feature type="region of interest" description="Disordered" evidence="5">
    <location>
        <begin position="293"/>
        <end position="405"/>
    </location>
</feature>
<dbReference type="PANTHER" id="PTHR30346:SF0">
    <property type="entry name" value="HCA OPERON TRANSCRIPTIONAL ACTIVATOR HCAR"/>
    <property type="match status" value="1"/>
</dbReference>
<dbReference type="PRINTS" id="PR00039">
    <property type="entry name" value="HTHLYSR"/>
</dbReference>
<dbReference type="FunFam" id="1.10.10.10:FF:000001">
    <property type="entry name" value="LysR family transcriptional regulator"/>
    <property type="match status" value="1"/>
</dbReference>
<keyword evidence="4" id="KW-0804">Transcription</keyword>
<dbReference type="OrthoDB" id="5317428at2"/>
<dbReference type="InterPro" id="IPR036390">
    <property type="entry name" value="WH_DNA-bd_sf"/>
</dbReference>